<keyword evidence="3 7" id="KW-0694">RNA-binding</keyword>
<keyword evidence="4 7" id="KW-0689">Ribosomal protein</keyword>
<dbReference type="FunFam" id="2.40.30.10:FF:000004">
    <property type="entry name" value="50S ribosomal protein L3"/>
    <property type="match status" value="1"/>
</dbReference>
<gene>
    <name evidence="7 11" type="primary">rplC</name>
</gene>
<dbReference type="GO" id="GO:0003735">
    <property type="term" value="F:structural constituent of ribosome"/>
    <property type="evidence" value="ECO:0007669"/>
    <property type="project" value="UniProtKB-UniRule"/>
</dbReference>
<dbReference type="PANTHER" id="PTHR11229:SF16">
    <property type="entry name" value="LARGE RIBOSOMAL SUBUNIT PROTEIN UL3C"/>
    <property type="match status" value="1"/>
</dbReference>
<dbReference type="GO" id="GO:0019843">
    <property type="term" value="F:rRNA binding"/>
    <property type="evidence" value="ECO:0007669"/>
    <property type="project" value="UniProtKB-UniRule"/>
</dbReference>
<dbReference type="NCBIfam" id="TIGR03625">
    <property type="entry name" value="L3_bact"/>
    <property type="match status" value="1"/>
</dbReference>
<evidence type="ECO:0000256" key="9">
    <source>
        <dbReference type="RuleBase" id="RU003906"/>
    </source>
</evidence>
<dbReference type="Pfam" id="PF00297">
    <property type="entry name" value="Ribosomal_L3"/>
    <property type="match status" value="1"/>
</dbReference>
<dbReference type="PANTHER" id="PTHR11229">
    <property type="entry name" value="50S RIBOSOMAL PROTEIN L3"/>
    <property type="match status" value="1"/>
</dbReference>
<comment type="function">
    <text evidence="7 9">One of the primary rRNA binding proteins, it binds directly near the 3'-end of the 23S rRNA, where it nucleates assembly of the 50S subunit.</text>
</comment>
<dbReference type="FunFam" id="3.30.160.810:FF:000001">
    <property type="entry name" value="50S ribosomal protein L3"/>
    <property type="match status" value="1"/>
</dbReference>
<evidence type="ECO:0000313" key="11">
    <source>
        <dbReference type="EMBL" id="AKQ00812.1"/>
    </source>
</evidence>
<evidence type="ECO:0000256" key="10">
    <source>
        <dbReference type="SAM" id="MobiDB-lite"/>
    </source>
</evidence>
<reference evidence="11" key="1">
    <citation type="journal article" date="2015" name="ISME J.">
        <title>Aquifer environment selects for microbial species cohorts in sediment and groundwater.</title>
        <authorList>
            <person name="Hug L.A."/>
            <person name="Thomas B.C."/>
            <person name="Brown C.T."/>
            <person name="Frischkorn K.R."/>
            <person name="Williams K.H."/>
            <person name="Tringe S.G."/>
            <person name="Banfield J.F."/>
        </authorList>
    </citation>
    <scope>NUCLEOTIDE SEQUENCE</scope>
</reference>
<evidence type="ECO:0000256" key="8">
    <source>
        <dbReference type="RuleBase" id="RU003905"/>
    </source>
</evidence>
<evidence type="ECO:0000256" key="1">
    <source>
        <dbReference type="ARBA" id="ARBA00006540"/>
    </source>
</evidence>
<dbReference type="PROSITE" id="PS00474">
    <property type="entry name" value="RIBOSOMAL_L3"/>
    <property type="match status" value="1"/>
</dbReference>
<dbReference type="GO" id="GO:0006412">
    <property type="term" value="P:translation"/>
    <property type="evidence" value="ECO:0007669"/>
    <property type="project" value="UniProtKB-UniRule"/>
</dbReference>
<comment type="subunit">
    <text evidence="7 9">Part of the 50S ribosomal subunit. Forms a cluster with proteins L14 and L19.</text>
</comment>
<organism evidence="11">
    <name type="scientific">uncultured delta proteobacterium Rifle_16ft_4_minimus_11275</name>
    <dbReference type="NCBI Taxonomy" id="1665173"/>
    <lineage>
        <taxon>Bacteria</taxon>
        <taxon>Deltaproteobacteria</taxon>
        <taxon>environmental samples</taxon>
    </lineage>
</organism>
<evidence type="ECO:0000256" key="7">
    <source>
        <dbReference type="HAMAP-Rule" id="MF_01325"/>
    </source>
</evidence>
<name>A0A0H4T369_9DELT</name>
<protein>
    <recommendedName>
        <fullName evidence="6 7">Large ribosomal subunit protein uL3</fullName>
    </recommendedName>
</protein>
<dbReference type="InterPro" id="IPR019927">
    <property type="entry name" value="Ribosomal_uL3_bac/org-type"/>
</dbReference>
<accession>A0A0H4T369</accession>
<keyword evidence="2 7" id="KW-0699">rRNA-binding</keyword>
<dbReference type="GO" id="GO:0022625">
    <property type="term" value="C:cytosolic large ribosomal subunit"/>
    <property type="evidence" value="ECO:0007669"/>
    <property type="project" value="TreeGrafter"/>
</dbReference>
<evidence type="ECO:0000256" key="3">
    <source>
        <dbReference type="ARBA" id="ARBA00022884"/>
    </source>
</evidence>
<feature type="region of interest" description="Disordered" evidence="10">
    <location>
        <begin position="119"/>
        <end position="140"/>
    </location>
</feature>
<dbReference type="HAMAP" id="MF_01325_B">
    <property type="entry name" value="Ribosomal_uL3_B"/>
    <property type="match status" value="1"/>
</dbReference>
<sequence>MTHVYSDDGAMVPVTVIKTGNTVVQRKTAKMDGYDAVQVGFLEKKEQRVNKPLQGHFKKAGAGAFYHLVEMKGTELDDYQPGAVINAADVFKAGDWVDVSGNSKGKGFMGSMRRHNFRGGSESHGSMHNRAPGSIGSSSDPSRVFKGMKMAGHMGAANVTVQNLQIVSVKAEENLLLVKGAVPGAVNAVVVIKKALKK</sequence>
<dbReference type="AlphaFoldDB" id="A0A0H4T369"/>
<dbReference type="InterPro" id="IPR019926">
    <property type="entry name" value="Ribosomal_uL3_CS"/>
</dbReference>
<dbReference type="Gene3D" id="3.30.160.810">
    <property type="match status" value="1"/>
</dbReference>
<evidence type="ECO:0000256" key="5">
    <source>
        <dbReference type="ARBA" id="ARBA00023274"/>
    </source>
</evidence>
<dbReference type="InterPro" id="IPR000597">
    <property type="entry name" value="Ribosomal_uL3"/>
</dbReference>
<dbReference type="InterPro" id="IPR009000">
    <property type="entry name" value="Transl_B-barrel_sf"/>
</dbReference>
<evidence type="ECO:0000256" key="2">
    <source>
        <dbReference type="ARBA" id="ARBA00022730"/>
    </source>
</evidence>
<proteinExistence type="inferred from homology"/>
<dbReference type="SUPFAM" id="SSF50447">
    <property type="entry name" value="Translation proteins"/>
    <property type="match status" value="1"/>
</dbReference>
<dbReference type="Gene3D" id="2.40.30.10">
    <property type="entry name" value="Translation factors"/>
    <property type="match status" value="1"/>
</dbReference>
<evidence type="ECO:0000256" key="6">
    <source>
        <dbReference type="ARBA" id="ARBA00035243"/>
    </source>
</evidence>
<dbReference type="EMBL" id="KT006939">
    <property type="protein sequence ID" value="AKQ00812.1"/>
    <property type="molecule type" value="Genomic_DNA"/>
</dbReference>
<keyword evidence="5 7" id="KW-0687">Ribonucleoprotein</keyword>
<comment type="similarity">
    <text evidence="1 7 8">Belongs to the universal ribosomal protein uL3 family.</text>
</comment>
<evidence type="ECO:0000256" key="4">
    <source>
        <dbReference type="ARBA" id="ARBA00022980"/>
    </source>
</evidence>